<dbReference type="EMBL" id="BMUL01000021">
    <property type="protein sequence ID" value="GHB06800.1"/>
    <property type="molecule type" value="Genomic_DNA"/>
</dbReference>
<dbReference type="RefSeq" id="WP_189982713.1">
    <property type="nucleotide sequence ID" value="NZ_BMUL01000021.1"/>
</dbReference>
<dbReference type="Proteomes" id="UP000644020">
    <property type="component" value="Unassembled WGS sequence"/>
</dbReference>
<dbReference type="AlphaFoldDB" id="A0A918WCQ2"/>
<proteinExistence type="predicted"/>
<organism evidence="1 2">
    <name type="scientific">Streptomyces termitum</name>
    <dbReference type="NCBI Taxonomy" id="67368"/>
    <lineage>
        <taxon>Bacteria</taxon>
        <taxon>Bacillati</taxon>
        <taxon>Actinomycetota</taxon>
        <taxon>Actinomycetes</taxon>
        <taxon>Kitasatosporales</taxon>
        <taxon>Streptomycetaceae</taxon>
        <taxon>Streptomyces</taxon>
    </lineage>
</organism>
<accession>A0A918WCQ2</accession>
<keyword evidence="2" id="KW-1185">Reference proteome</keyword>
<protein>
    <submittedName>
        <fullName evidence="1">Uncharacterized protein</fullName>
    </submittedName>
</protein>
<gene>
    <name evidence="1" type="ORF">GCM10010305_57540</name>
</gene>
<comment type="caution">
    <text evidence="1">The sequence shown here is derived from an EMBL/GenBank/DDBJ whole genome shotgun (WGS) entry which is preliminary data.</text>
</comment>
<reference evidence="1" key="1">
    <citation type="journal article" date="2014" name="Int. J. Syst. Evol. Microbiol.">
        <title>Complete genome sequence of Corynebacterium casei LMG S-19264T (=DSM 44701T), isolated from a smear-ripened cheese.</title>
        <authorList>
            <consortium name="US DOE Joint Genome Institute (JGI-PGF)"/>
            <person name="Walter F."/>
            <person name="Albersmeier A."/>
            <person name="Kalinowski J."/>
            <person name="Ruckert C."/>
        </authorList>
    </citation>
    <scope>NUCLEOTIDE SEQUENCE</scope>
    <source>
        <strain evidence="1">JCM 4518</strain>
    </source>
</reference>
<sequence>MATSEPDDNEDGGDSTTVSLDVLLAKQKAFESLMNEFTSDPYLTRLAEWKNQTLVGDYGRLVPGNTKALASAEQVQRLFAKVAGELDTALSKLNAIANSGYINLGSVKQILGEAVGDSLDTAEMWELLGYIQRDGQNTGNSGTTSSP</sequence>
<evidence type="ECO:0000313" key="2">
    <source>
        <dbReference type="Proteomes" id="UP000644020"/>
    </source>
</evidence>
<name>A0A918WCQ2_9ACTN</name>
<reference evidence="1" key="2">
    <citation type="submission" date="2020-09" db="EMBL/GenBank/DDBJ databases">
        <authorList>
            <person name="Sun Q."/>
            <person name="Ohkuma M."/>
        </authorList>
    </citation>
    <scope>NUCLEOTIDE SEQUENCE</scope>
    <source>
        <strain evidence="1">JCM 4518</strain>
    </source>
</reference>
<evidence type="ECO:0000313" key="1">
    <source>
        <dbReference type="EMBL" id="GHB06800.1"/>
    </source>
</evidence>